<dbReference type="EC" id="3.5.1.4" evidence="2"/>
<proteinExistence type="predicted"/>
<dbReference type="InterPro" id="IPR023631">
    <property type="entry name" value="Amidase_dom"/>
</dbReference>
<dbReference type="EMBL" id="JBHUHD010000001">
    <property type="protein sequence ID" value="MFD2139538.1"/>
    <property type="molecule type" value="Genomic_DNA"/>
</dbReference>
<feature type="domain" description="Amidase" evidence="1">
    <location>
        <begin position="17"/>
        <end position="180"/>
    </location>
</feature>
<evidence type="ECO:0000313" key="3">
    <source>
        <dbReference type="Proteomes" id="UP001597299"/>
    </source>
</evidence>
<evidence type="ECO:0000313" key="2">
    <source>
        <dbReference type="EMBL" id="MFD2139538.1"/>
    </source>
</evidence>
<dbReference type="PANTHER" id="PTHR46310">
    <property type="entry name" value="AMIDASE 1"/>
    <property type="match status" value="1"/>
</dbReference>
<keyword evidence="2" id="KW-0378">Hydrolase</keyword>
<dbReference type="SUPFAM" id="SSF75304">
    <property type="entry name" value="Amidase signature (AS) enzymes"/>
    <property type="match status" value="1"/>
</dbReference>
<dbReference type="GO" id="GO:0004040">
    <property type="term" value="F:amidase activity"/>
    <property type="evidence" value="ECO:0007669"/>
    <property type="project" value="UniProtKB-EC"/>
</dbReference>
<organism evidence="2 3">
    <name type="scientific">Ancylobacter oerskovii</name>
    <dbReference type="NCBI Taxonomy" id="459519"/>
    <lineage>
        <taxon>Bacteria</taxon>
        <taxon>Pseudomonadati</taxon>
        <taxon>Pseudomonadota</taxon>
        <taxon>Alphaproteobacteria</taxon>
        <taxon>Hyphomicrobiales</taxon>
        <taxon>Xanthobacteraceae</taxon>
        <taxon>Ancylobacter</taxon>
    </lineage>
</organism>
<dbReference type="Gene3D" id="3.90.1300.10">
    <property type="entry name" value="Amidase signature (AS) domain"/>
    <property type="match status" value="1"/>
</dbReference>
<dbReference type="PROSITE" id="PS00571">
    <property type="entry name" value="AMIDASES"/>
    <property type="match status" value="1"/>
</dbReference>
<dbReference type="Proteomes" id="UP001597299">
    <property type="component" value="Unassembled WGS sequence"/>
</dbReference>
<dbReference type="PANTHER" id="PTHR46310:SF7">
    <property type="entry name" value="AMIDASE 1"/>
    <property type="match status" value="1"/>
</dbReference>
<evidence type="ECO:0000259" key="1">
    <source>
        <dbReference type="Pfam" id="PF01425"/>
    </source>
</evidence>
<protein>
    <submittedName>
        <fullName evidence="2">Amidase</fullName>
        <ecNumber evidence="2">3.5.1.4</ecNumber>
    </submittedName>
</protein>
<dbReference type="InterPro" id="IPR036928">
    <property type="entry name" value="AS_sf"/>
</dbReference>
<dbReference type="InterPro" id="IPR020556">
    <property type="entry name" value="Amidase_CS"/>
</dbReference>
<accession>A0ABW4YTF0</accession>
<name>A0ABW4YTF0_9HYPH</name>
<dbReference type="NCBIfam" id="NF006169">
    <property type="entry name" value="PRK08310.1"/>
    <property type="match status" value="1"/>
</dbReference>
<dbReference type="RefSeq" id="WP_213352304.1">
    <property type="nucleotide sequence ID" value="NZ_JBHUHD010000001.1"/>
</dbReference>
<keyword evidence="3" id="KW-1185">Reference proteome</keyword>
<sequence length="385" mass="39650">MNGFLPGGEGRLDPTGKGPLDGLRFAVKDLIDVAGTRTGAGNPDWLARAVPAERHAPAVARLLQAGAHCLGKTITDELAFSLEGENLHFGTPVNPRHPDWLPGGSSSGSAVAVAAGAVDFALGTDTGGSVRVPAAFCGIFGFRPSHGAISLAGVLPFAPSYDTIGWFARDAAVLERVGRVLLPPAAPPPITRIRLARDVLAEMDPEIAGDITDAAARLVTDGPVDLLGGHPLAAFRQAYALVQGYEIKQALGARLASVSPRFAPPIAERFAGALAIAEADYQSASADRRRLARIVASCCPPDTAIAVPVVSRRHVRRDASAAERGAFYAGTLGLTALAGHAGMPQVQLGATRGEGLGLALLGSAGCDLALLDLARRVAETDTDIP</sequence>
<reference evidence="3" key="1">
    <citation type="journal article" date="2019" name="Int. J. Syst. Evol. Microbiol.">
        <title>The Global Catalogue of Microorganisms (GCM) 10K type strain sequencing project: providing services to taxonomists for standard genome sequencing and annotation.</title>
        <authorList>
            <consortium name="The Broad Institute Genomics Platform"/>
            <consortium name="The Broad Institute Genome Sequencing Center for Infectious Disease"/>
            <person name="Wu L."/>
            <person name="Ma J."/>
        </authorList>
    </citation>
    <scope>NUCLEOTIDE SEQUENCE [LARGE SCALE GENOMIC DNA]</scope>
    <source>
        <strain evidence="3">CCM 7435</strain>
    </source>
</reference>
<dbReference type="Pfam" id="PF01425">
    <property type="entry name" value="Amidase"/>
    <property type="match status" value="1"/>
</dbReference>
<comment type="caution">
    <text evidence="2">The sequence shown here is derived from an EMBL/GenBank/DDBJ whole genome shotgun (WGS) entry which is preliminary data.</text>
</comment>
<gene>
    <name evidence="2" type="ORF">ACFSNC_03930</name>
</gene>